<gene>
    <name evidence="1" type="ORF">P691DRAFT_759818</name>
</gene>
<protein>
    <submittedName>
        <fullName evidence="1">Uncharacterized protein</fullName>
    </submittedName>
</protein>
<evidence type="ECO:0000313" key="2">
    <source>
        <dbReference type="Proteomes" id="UP000807342"/>
    </source>
</evidence>
<name>A0A9P5XEZ9_9AGAR</name>
<comment type="caution">
    <text evidence="1">The sequence shown here is derived from an EMBL/GenBank/DDBJ whole genome shotgun (WGS) entry which is preliminary data.</text>
</comment>
<dbReference type="EMBL" id="MU151157">
    <property type="protein sequence ID" value="KAF9448571.1"/>
    <property type="molecule type" value="Genomic_DNA"/>
</dbReference>
<evidence type="ECO:0000313" key="1">
    <source>
        <dbReference type="EMBL" id="KAF9448571.1"/>
    </source>
</evidence>
<proteinExistence type="predicted"/>
<keyword evidence="2" id="KW-1185">Reference proteome</keyword>
<dbReference type="AlphaFoldDB" id="A0A9P5XEZ9"/>
<sequence length="74" mass="8717">MDVFTLYFGSGAEQVWLPIELADADDCLVRMMVRPGELCMIQHSMKFKVILPDLLRVIFKRLMGHILYYWSLDH</sequence>
<dbReference type="Proteomes" id="UP000807342">
    <property type="component" value="Unassembled WGS sequence"/>
</dbReference>
<reference evidence="1" key="1">
    <citation type="submission" date="2020-11" db="EMBL/GenBank/DDBJ databases">
        <authorList>
            <consortium name="DOE Joint Genome Institute"/>
            <person name="Ahrendt S."/>
            <person name="Riley R."/>
            <person name="Andreopoulos W."/>
            <person name="Labutti K."/>
            <person name="Pangilinan J."/>
            <person name="Ruiz-Duenas F.J."/>
            <person name="Barrasa J.M."/>
            <person name="Sanchez-Garcia M."/>
            <person name="Camarero S."/>
            <person name="Miyauchi S."/>
            <person name="Serrano A."/>
            <person name="Linde D."/>
            <person name="Babiker R."/>
            <person name="Drula E."/>
            <person name="Ayuso-Fernandez I."/>
            <person name="Pacheco R."/>
            <person name="Padilla G."/>
            <person name="Ferreira P."/>
            <person name="Barriuso J."/>
            <person name="Kellner H."/>
            <person name="Castanera R."/>
            <person name="Alfaro M."/>
            <person name="Ramirez L."/>
            <person name="Pisabarro A.G."/>
            <person name="Kuo A."/>
            <person name="Tritt A."/>
            <person name="Lipzen A."/>
            <person name="He G."/>
            <person name="Yan M."/>
            <person name="Ng V."/>
            <person name="Cullen D."/>
            <person name="Martin F."/>
            <person name="Rosso M.-N."/>
            <person name="Henrissat B."/>
            <person name="Hibbett D."/>
            <person name="Martinez A.T."/>
            <person name="Grigoriev I.V."/>
        </authorList>
    </citation>
    <scope>NUCLEOTIDE SEQUENCE</scope>
    <source>
        <strain evidence="1">MF-IS2</strain>
    </source>
</reference>
<accession>A0A9P5XEZ9</accession>
<organism evidence="1 2">
    <name type="scientific">Macrolepiota fuliginosa MF-IS2</name>
    <dbReference type="NCBI Taxonomy" id="1400762"/>
    <lineage>
        <taxon>Eukaryota</taxon>
        <taxon>Fungi</taxon>
        <taxon>Dikarya</taxon>
        <taxon>Basidiomycota</taxon>
        <taxon>Agaricomycotina</taxon>
        <taxon>Agaricomycetes</taxon>
        <taxon>Agaricomycetidae</taxon>
        <taxon>Agaricales</taxon>
        <taxon>Agaricineae</taxon>
        <taxon>Agaricaceae</taxon>
        <taxon>Macrolepiota</taxon>
    </lineage>
</organism>